<name>A0A3M0CNT9_9PROT</name>
<evidence type="ECO:0000256" key="1">
    <source>
        <dbReference type="SAM" id="MobiDB-lite"/>
    </source>
</evidence>
<dbReference type="InParanoid" id="A0A3M0CNT9"/>
<protein>
    <submittedName>
        <fullName evidence="2">Uncharacterized protein</fullName>
    </submittedName>
</protein>
<keyword evidence="3" id="KW-1185">Reference proteome</keyword>
<comment type="caution">
    <text evidence="2">The sequence shown here is derived from an EMBL/GenBank/DDBJ whole genome shotgun (WGS) entry which is preliminary data.</text>
</comment>
<gene>
    <name evidence="2" type="ORF">BXY39_1089</name>
</gene>
<dbReference type="AlphaFoldDB" id="A0A3M0CNT9"/>
<dbReference type="Proteomes" id="UP000271227">
    <property type="component" value="Unassembled WGS sequence"/>
</dbReference>
<reference evidence="2 3" key="1">
    <citation type="submission" date="2018-10" db="EMBL/GenBank/DDBJ databases">
        <title>Genomic Encyclopedia of Archaeal and Bacterial Type Strains, Phase II (KMG-II): from individual species to whole genera.</title>
        <authorList>
            <person name="Goeker M."/>
        </authorList>
    </citation>
    <scope>NUCLEOTIDE SEQUENCE [LARGE SCALE GENOMIC DNA]</scope>
    <source>
        <strain evidence="2 3">DSM 25217</strain>
    </source>
</reference>
<evidence type="ECO:0000313" key="3">
    <source>
        <dbReference type="Proteomes" id="UP000271227"/>
    </source>
</evidence>
<accession>A0A3M0CNT9</accession>
<feature type="compositionally biased region" description="Basic residues" evidence="1">
    <location>
        <begin position="60"/>
        <end position="69"/>
    </location>
</feature>
<organism evidence="2 3">
    <name type="scientific">Eilatimonas milleporae</name>
    <dbReference type="NCBI Taxonomy" id="911205"/>
    <lineage>
        <taxon>Bacteria</taxon>
        <taxon>Pseudomonadati</taxon>
        <taxon>Pseudomonadota</taxon>
        <taxon>Alphaproteobacteria</taxon>
        <taxon>Kordiimonadales</taxon>
        <taxon>Kordiimonadaceae</taxon>
        <taxon>Eilatimonas</taxon>
    </lineage>
</organism>
<proteinExistence type="predicted"/>
<sequence>MSRGFSGGRCRGRGSCSAPLSAQGPRGVSQDILARLRVSGPPGLSRGIRLHPGPGGRRPGGGRRSRSQGRSRAPPIHPVADVPWLLRWAMSWPGVLLYTPWAPRASWSVSGYPGLSQDIRLYPVPGGLPPGALAPPSCLQAPSLYPAADVRRPPRRAVSRPEVSCSGRFVPAALQRRFKPAPAPSRLAPVRSPSGPAWAPSCGRSPRFRPPPRFQASAVFRVSRVAGARALCNERRYHGTVKVADHMIMPVLKCRRRAIDRQGGRPSWIWD</sequence>
<evidence type="ECO:0000313" key="2">
    <source>
        <dbReference type="EMBL" id="RMB08456.1"/>
    </source>
</evidence>
<feature type="region of interest" description="Disordered" evidence="1">
    <location>
        <begin position="40"/>
        <end position="75"/>
    </location>
</feature>
<feature type="region of interest" description="Disordered" evidence="1">
    <location>
        <begin position="1"/>
        <end position="27"/>
    </location>
</feature>
<dbReference type="EMBL" id="REFR01000010">
    <property type="protein sequence ID" value="RMB08456.1"/>
    <property type="molecule type" value="Genomic_DNA"/>
</dbReference>